<dbReference type="EMBL" id="BARU01039799">
    <property type="protein sequence ID" value="GAH85100.1"/>
    <property type="molecule type" value="Genomic_DNA"/>
</dbReference>
<proteinExistence type="predicted"/>
<comment type="caution">
    <text evidence="1">The sequence shown here is derived from an EMBL/GenBank/DDBJ whole genome shotgun (WGS) entry which is preliminary data.</text>
</comment>
<reference evidence="1" key="1">
    <citation type="journal article" date="2014" name="Front. Microbiol.">
        <title>High frequency of phylogenetically diverse reductive dehalogenase-homologous genes in deep subseafloor sedimentary metagenomes.</title>
        <authorList>
            <person name="Kawai M."/>
            <person name="Futagami T."/>
            <person name="Toyoda A."/>
            <person name="Takaki Y."/>
            <person name="Nishi S."/>
            <person name="Hori S."/>
            <person name="Arai W."/>
            <person name="Tsubouchi T."/>
            <person name="Morono Y."/>
            <person name="Uchiyama I."/>
            <person name="Ito T."/>
            <person name="Fujiyama A."/>
            <person name="Inagaki F."/>
            <person name="Takami H."/>
        </authorList>
    </citation>
    <scope>NUCLEOTIDE SEQUENCE</scope>
    <source>
        <strain evidence="1">Expedition CK06-06</strain>
    </source>
</reference>
<feature type="non-terminal residue" evidence="1">
    <location>
        <position position="1"/>
    </location>
</feature>
<sequence length="46" mass="5453">YSFFTGNELRNQMIMEPTRMTVPIFFKKINALSHIWMITDFTVGIL</sequence>
<name>X1JUL2_9ZZZZ</name>
<gene>
    <name evidence="1" type="ORF">S03H2_61639</name>
</gene>
<evidence type="ECO:0000313" key="1">
    <source>
        <dbReference type="EMBL" id="GAH85100.1"/>
    </source>
</evidence>
<organism evidence="1">
    <name type="scientific">marine sediment metagenome</name>
    <dbReference type="NCBI Taxonomy" id="412755"/>
    <lineage>
        <taxon>unclassified sequences</taxon>
        <taxon>metagenomes</taxon>
        <taxon>ecological metagenomes</taxon>
    </lineage>
</organism>
<protein>
    <submittedName>
        <fullName evidence="1">Uncharacterized protein</fullName>
    </submittedName>
</protein>
<accession>X1JUL2</accession>
<dbReference type="AlphaFoldDB" id="X1JUL2"/>